<comment type="similarity">
    <text evidence="1">Belongs to the UPF0346 family.</text>
</comment>
<accession>A0A0D6DZ30</accession>
<name>A0A0D6DZ30_9LACT</name>
<dbReference type="RefSeq" id="WP_047916059.1">
    <property type="nucleotide sequence ID" value="NZ_LN774769.1"/>
</dbReference>
<dbReference type="InterPro" id="IPR010673">
    <property type="entry name" value="UPF0346"/>
</dbReference>
<dbReference type="InterPro" id="IPR036806">
    <property type="entry name" value="YozE_SAM-like_sf"/>
</dbReference>
<dbReference type="Gene3D" id="1.10.150.260">
    <property type="entry name" value="YozE SAM-like"/>
    <property type="match status" value="1"/>
</dbReference>
<dbReference type="STRING" id="1364.LP2241_50197"/>
<dbReference type="KEGG" id="lpk:LACPI_1841"/>
<evidence type="ECO:0000256" key="1">
    <source>
        <dbReference type="HAMAP-Rule" id="MF_01538"/>
    </source>
</evidence>
<sequence length="69" mass="8141">MSFYTFLMKHRAYKEVDDVTKLANLVYEDSTFPKQASDFDVISSYLETHANFAFNLSVFDEIWELYLAN</sequence>
<protein>
    <recommendedName>
        <fullName evidence="1">UPF0346 protein LACPI_1841</fullName>
    </recommendedName>
</protein>
<dbReference type="Proteomes" id="UP000033166">
    <property type="component" value="Chromosome I"/>
</dbReference>
<feature type="domain" description="YozE SAM-like" evidence="2">
    <location>
        <begin position="2"/>
        <end position="67"/>
    </location>
</feature>
<dbReference type="NCBIfam" id="NF010193">
    <property type="entry name" value="PRK13672.1"/>
    <property type="match status" value="1"/>
</dbReference>
<proteinExistence type="inferred from homology"/>
<evidence type="ECO:0000259" key="2">
    <source>
        <dbReference type="Pfam" id="PF06855"/>
    </source>
</evidence>
<dbReference type="GeneID" id="71635424"/>
<organism evidence="3 4">
    <name type="scientific">Pseudolactococcus piscium MKFS47</name>
    <dbReference type="NCBI Taxonomy" id="297352"/>
    <lineage>
        <taxon>Bacteria</taxon>
        <taxon>Bacillati</taxon>
        <taxon>Bacillota</taxon>
        <taxon>Bacilli</taxon>
        <taxon>Lactobacillales</taxon>
        <taxon>Streptococcaceae</taxon>
        <taxon>Pseudolactococcus</taxon>
    </lineage>
</organism>
<reference evidence="4" key="1">
    <citation type="submission" date="2015-01" db="EMBL/GenBank/DDBJ databases">
        <authorList>
            <person name="Andreevskaya M."/>
        </authorList>
    </citation>
    <scope>NUCLEOTIDE SEQUENCE [LARGE SCALE GENOMIC DNA]</scope>
    <source>
        <strain evidence="4">MKFS47</strain>
    </source>
</reference>
<dbReference type="SUPFAM" id="SSF140652">
    <property type="entry name" value="YozE-like"/>
    <property type="match status" value="1"/>
</dbReference>
<dbReference type="InterPro" id="IPR023089">
    <property type="entry name" value="YozE_SAM-like"/>
</dbReference>
<dbReference type="HAMAP" id="MF_01538">
    <property type="entry name" value="UPF0346"/>
    <property type="match status" value="1"/>
</dbReference>
<dbReference type="PIRSF" id="PIRSF037262">
    <property type="entry name" value="UCP037262"/>
    <property type="match status" value="1"/>
</dbReference>
<dbReference type="HOGENOM" id="CLU_177534_1_0_9"/>
<evidence type="ECO:0000313" key="4">
    <source>
        <dbReference type="Proteomes" id="UP000033166"/>
    </source>
</evidence>
<dbReference type="Pfam" id="PF06855">
    <property type="entry name" value="YozE_SAM_like"/>
    <property type="match status" value="1"/>
</dbReference>
<dbReference type="EMBL" id="LN774769">
    <property type="protein sequence ID" value="CEN29041.1"/>
    <property type="molecule type" value="Genomic_DNA"/>
</dbReference>
<gene>
    <name evidence="3" type="ORF">LACPI_1841</name>
</gene>
<dbReference type="AlphaFoldDB" id="A0A0D6DZ30"/>
<evidence type="ECO:0000313" key="3">
    <source>
        <dbReference type="EMBL" id="CEN29041.1"/>
    </source>
</evidence>